<comment type="caution">
    <text evidence="2">The sequence shown here is derived from an EMBL/GenBank/DDBJ whole genome shotgun (WGS) entry which is preliminary data.</text>
</comment>
<reference evidence="2 3" key="1">
    <citation type="submission" date="2021-07" db="EMBL/GenBank/DDBJ databases">
        <title>The draft genome sequence of Sphingomicrobium sp. B8.</title>
        <authorList>
            <person name="Mu L."/>
        </authorList>
    </citation>
    <scope>NUCLEOTIDE SEQUENCE [LARGE SCALE GENOMIC DNA]</scope>
    <source>
        <strain evidence="2 3">B8</strain>
    </source>
</reference>
<dbReference type="InterPro" id="IPR022742">
    <property type="entry name" value="Hydrolase_4"/>
</dbReference>
<dbReference type="GO" id="GO:0016787">
    <property type="term" value="F:hydrolase activity"/>
    <property type="evidence" value="ECO:0007669"/>
    <property type="project" value="UniProtKB-KW"/>
</dbReference>
<evidence type="ECO:0000313" key="2">
    <source>
        <dbReference type="EMBL" id="MBW0144739.1"/>
    </source>
</evidence>
<proteinExistence type="predicted"/>
<feature type="domain" description="Serine aminopeptidase S33" evidence="1">
    <location>
        <begin position="29"/>
        <end position="131"/>
    </location>
</feature>
<dbReference type="PANTHER" id="PTHR39624">
    <property type="entry name" value="PROTEIN INVOLVED IN RIMO-MEDIATED BETA-METHYLTHIOLATION OF RIBOSOMAL PROTEIN S12 YCAO"/>
    <property type="match status" value="1"/>
</dbReference>
<dbReference type="InterPro" id="IPR003718">
    <property type="entry name" value="OsmC/Ohr_fam"/>
</dbReference>
<dbReference type="Proteomes" id="UP000698028">
    <property type="component" value="Unassembled WGS sequence"/>
</dbReference>
<protein>
    <submittedName>
        <fullName evidence="2">Bifunctional alpha/beta hydrolase/OsmC family protein</fullName>
    </submittedName>
</protein>
<dbReference type="Pfam" id="PF12146">
    <property type="entry name" value="Hydrolase_4"/>
    <property type="match status" value="1"/>
</dbReference>
<dbReference type="EMBL" id="JAHVAH010000001">
    <property type="protein sequence ID" value="MBW0144739.1"/>
    <property type="molecule type" value="Genomic_DNA"/>
</dbReference>
<dbReference type="PANTHER" id="PTHR39624:SF2">
    <property type="entry name" value="OSMC-LIKE PROTEIN"/>
    <property type="match status" value="1"/>
</dbReference>
<dbReference type="Pfam" id="PF02566">
    <property type="entry name" value="OsmC"/>
    <property type="match status" value="1"/>
</dbReference>
<organism evidence="2 3">
    <name type="scientific">Sphingomicrobium clamense</name>
    <dbReference type="NCBI Taxonomy" id="2851013"/>
    <lineage>
        <taxon>Bacteria</taxon>
        <taxon>Pseudomonadati</taxon>
        <taxon>Pseudomonadota</taxon>
        <taxon>Alphaproteobacteria</taxon>
        <taxon>Sphingomonadales</taxon>
        <taxon>Sphingomonadaceae</taxon>
        <taxon>Sphingomicrobium</taxon>
    </lineage>
</organism>
<evidence type="ECO:0000259" key="1">
    <source>
        <dbReference type="Pfam" id="PF12146"/>
    </source>
</evidence>
<sequence length="405" mass="43783">MITTEPYRFTGAGGMTLDGRLEKPRYGTPRAVAIFAHCFTCGKDSRAATFITRALAAQGIMVLRFDFVGLGGSAGDLSGFASQVADLEAAANALEADGHAPSLLIGHSLGGAAVIAAAGQCETVRAVATIGAPSDTDHVLTHLGDSIEEIEVEGEAVVKLAGRDFCIKKDFIEDTRGQRQEDAIRNLGKPLLILHSPTDEIVSVEHARTIYETARHPKSFIALDGASHLLTDDENAHYAADLIAAWGSRYAEGDRVEEEERPLEGVVRVTTAGGKFAQHVMTGTHDFIADEPKSYGGEDDGPTPYDLLLASLGTCTSMTMKMYADRKGMKLDKVRIELEHSRDHAKDCADCDFENGKQIQAIDRAIELEGELSDEERAKLLEIADKCPVHRTLESELHIHTTEVK</sequence>
<keyword evidence="2" id="KW-0378">Hydrolase</keyword>
<accession>A0ABS6V599</accession>
<evidence type="ECO:0000313" key="3">
    <source>
        <dbReference type="Proteomes" id="UP000698028"/>
    </source>
</evidence>
<dbReference type="RefSeq" id="WP_218632704.1">
    <property type="nucleotide sequence ID" value="NZ_JAHVAH010000001.1"/>
</dbReference>
<keyword evidence="3" id="KW-1185">Reference proteome</keyword>
<gene>
    <name evidence="2" type="ORF">KTQ36_05455</name>
</gene>
<name>A0ABS6V599_9SPHN</name>